<organism evidence="2 3">
    <name type="scientific">Melipona quadrifasciata</name>
    <dbReference type="NCBI Taxonomy" id="166423"/>
    <lineage>
        <taxon>Eukaryota</taxon>
        <taxon>Metazoa</taxon>
        <taxon>Ecdysozoa</taxon>
        <taxon>Arthropoda</taxon>
        <taxon>Hexapoda</taxon>
        <taxon>Insecta</taxon>
        <taxon>Pterygota</taxon>
        <taxon>Neoptera</taxon>
        <taxon>Endopterygota</taxon>
        <taxon>Hymenoptera</taxon>
        <taxon>Apocrita</taxon>
        <taxon>Aculeata</taxon>
        <taxon>Apoidea</taxon>
        <taxon>Anthophila</taxon>
        <taxon>Apidae</taxon>
        <taxon>Melipona</taxon>
    </lineage>
</organism>
<dbReference type="PANTHER" id="PTHR35268">
    <property type="entry name" value="PROTEIN CCSMST1"/>
    <property type="match status" value="1"/>
</dbReference>
<keyword evidence="1" id="KW-0812">Transmembrane</keyword>
<accession>A0A0M8ZZP3</accession>
<dbReference type="Pfam" id="PF15013">
    <property type="entry name" value="CCSMST1"/>
    <property type="match status" value="1"/>
</dbReference>
<keyword evidence="1" id="KW-0472">Membrane</keyword>
<dbReference type="AlphaFoldDB" id="A0A0M8ZZP3"/>
<evidence type="ECO:0000313" key="2">
    <source>
        <dbReference type="EMBL" id="KOX74390.1"/>
    </source>
</evidence>
<dbReference type="EMBL" id="KQ435791">
    <property type="protein sequence ID" value="KOX74390.1"/>
    <property type="molecule type" value="Genomic_DNA"/>
</dbReference>
<gene>
    <name evidence="2" type="ORF">WN51_00293</name>
</gene>
<dbReference type="OrthoDB" id="5783753at2759"/>
<reference evidence="2 3" key="1">
    <citation type="submission" date="2015-07" db="EMBL/GenBank/DDBJ databases">
        <title>The genome of Melipona quadrifasciata.</title>
        <authorList>
            <person name="Pan H."/>
            <person name="Kapheim K."/>
        </authorList>
    </citation>
    <scope>NUCLEOTIDE SEQUENCE [LARGE SCALE GENOMIC DNA]</scope>
    <source>
        <strain evidence="2">0111107301</strain>
        <tissue evidence="2">Whole body</tissue>
    </source>
</reference>
<keyword evidence="3" id="KW-1185">Reference proteome</keyword>
<evidence type="ECO:0000256" key="1">
    <source>
        <dbReference type="SAM" id="Phobius"/>
    </source>
</evidence>
<proteinExistence type="predicted"/>
<sequence length="131" mass="14984">MHSRLIESALQLKSNKSLLKKRLSCSQICSVFKYSASSEKNKTKNDDDVDDDYDKPYKFSTSKAAKLSARYTSAEAKNKPFWQPTIIALSLTVFFMYFGILREENDLDEAMLKNIDPAVVELVYGKQKNIK</sequence>
<evidence type="ECO:0000313" key="3">
    <source>
        <dbReference type="Proteomes" id="UP000053105"/>
    </source>
</evidence>
<dbReference type="Proteomes" id="UP000053105">
    <property type="component" value="Unassembled WGS sequence"/>
</dbReference>
<feature type="transmembrane region" description="Helical" evidence="1">
    <location>
        <begin position="81"/>
        <end position="101"/>
    </location>
</feature>
<keyword evidence="1" id="KW-1133">Transmembrane helix</keyword>
<evidence type="ECO:0008006" key="4">
    <source>
        <dbReference type="Google" id="ProtNLM"/>
    </source>
</evidence>
<name>A0A0M8ZZP3_9HYME</name>
<protein>
    <recommendedName>
        <fullName evidence="4">Protein CCSMST1</fullName>
    </recommendedName>
</protein>
<dbReference type="PANTHER" id="PTHR35268:SF1">
    <property type="entry name" value="UBIQUINOL-CYTOCHROME-C REDUCTASE COMPLEX ASSEMBLY FACTOR 4"/>
    <property type="match status" value="1"/>
</dbReference>
<dbReference type="InterPro" id="IPR029160">
    <property type="entry name" value="UQCC4"/>
</dbReference>